<dbReference type="InterPro" id="IPR052780">
    <property type="entry name" value="AAA_Catabolism_Regulators"/>
</dbReference>
<dbReference type="EMBL" id="RBVV01000014">
    <property type="protein sequence ID" value="RNJ59696.1"/>
    <property type="molecule type" value="Genomic_DNA"/>
</dbReference>
<evidence type="ECO:0000313" key="4">
    <source>
        <dbReference type="EMBL" id="RNJ59696.1"/>
    </source>
</evidence>
<dbReference type="PANTHER" id="PTHR31644:SF2">
    <property type="entry name" value="TRANSCRIPTIONAL ACTIVATOR ARO80-RELATED"/>
    <property type="match status" value="1"/>
</dbReference>
<feature type="compositionally biased region" description="Polar residues" evidence="2">
    <location>
        <begin position="170"/>
        <end position="180"/>
    </location>
</feature>
<dbReference type="Pfam" id="PF00172">
    <property type="entry name" value="Zn_clus"/>
    <property type="match status" value="1"/>
</dbReference>
<dbReference type="PANTHER" id="PTHR31644">
    <property type="entry name" value="TRANSCRIPTIONAL ACTIVATOR ARO80-RELATED"/>
    <property type="match status" value="1"/>
</dbReference>
<reference evidence="4 5" key="1">
    <citation type="submission" date="2018-10" db="EMBL/GenBank/DDBJ databases">
        <title>Genome sequence of Verticillium nonalfalfae VnAa140.</title>
        <authorList>
            <person name="Stajich J.E."/>
            <person name="Kasson M.T."/>
        </authorList>
    </citation>
    <scope>NUCLEOTIDE SEQUENCE [LARGE SCALE GENOMIC DNA]</scope>
    <source>
        <strain evidence="4 5">VnAa140</strain>
    </source>
</reference>
<feature type="compositionally biased region" description="Basic and acidic residues" evidence="2">
    <location>
        <begin position="154"/>
        <end position="164"/>
    </location>
</feature>
<dbReference type="Gene3D" id="4.10.240.10">
    <property type="entry name" value="Zn(2)-C6 fungal-type DNA-binding domain"/>
    <property type="match status" value="1"/>
</dbReference>
<dbReference type="STRING" id="1051616.A0A3M9YIS8"/>
<feature type="domain" description="Zn(2)-C6 fungal-type" evidence="3">
    <location>
        <begin position="58"/>
        <end position="94"/>
    </location>
</feature>
<dbReference type="InterPro" id="IPR001138">
    <property type="entry name" value="Zn2Cys6_DnaBD"/>
</dbReference>
<dbReference type="Proteomes" id="UP000267145">
    <property type="component" value="Unassembled WGS sequence"/>
</dbReference>
<dbReference type="AlphaFoldDB" id="A0A3M9YIS8"/>
<dbReference type="SMART" id="SM00066">
    <property type="entry name" value="GAL4"/>
    <property type="match status" value="1"/>
</dbReference>
<evidence type="ECO:0000256" key="2">
    <source>
        <dbReference type="SAM" id="MobiDB-lite"/>
    </source>
</evidence>
<dbReference type="GO" id="GO:0000981">
    <property type="term" value="F:DNA-binding transcription factor activity, RNA polymerase II-specific"/>
    <property type="evidence" value="ECO:0007669"/>
    <property type="project" value="InterPro"/>
</dbReference>
<dbReference type="GO" id="GO:0008270">
    <property type="term" value="F:zinc ion binding"/>
    <property type="evidence" value="ECO:0007669"/>
    <property type="project" value="InterPro"/>
</dbReference>
<comment type="caution">
    <text evidence="4">The sequence shown here is derived from an EMBL/GenBank/DDBJ whole genome shotgun (WGS) entry which is preliminary data.</text>
</comment>
<proteinExistence type="predicted"/>
<dbReference type="GeneID" id="39605562"/>
<keyword evidence="1" id="KW-0539">Nucleus</keyword>
<accession>A0A3M9YIS8</accession>
<dbReference type="GO" id="GO:0045944">
    <property type="term" value="P:positive regulation of transcription by RNA polymerase II"/>
    <property type="evidence" value="ECO:0007669"/>
    <property type="project" value="TreeGrafter"/>
</dbReference>
<dbReference type="InterPro" id="IPR036864">
    <property type="entry name" value="Zn2-C6_fun-type_DNA-bd_sf"/>
</dbReference>
<dbReference type="CDD" id="cd00067">
    <property type="entry name" value="GAL4"/>
    <property type="match status" value="1"/>
</dbReference>
<dbReference type="RefSeq" id="XP_028497854.1">
    <property type="nucleotide sequence ID" value="XM_028636092.1"/>
</dbReference>
<feature type="region of interest" description="Disordered" evidence="2">
    <location>
        <begin position="127"/>
        <end position="196"/>
    </location>
</feature>
<feature type="region of interest" description="Disordered" evidence="2">
    <location>
        <begin position="590"/>
        <end position="614"/>
    </location>
</feature>
<dbReference type="GO" id="GO:0005634">
    <property type="term" value="C:nucleus"/>
    <property type="evidence" value="ECO:0007669"/>
    <property type="project" value="TreeGrafter"/>
</dbReference>
<name>A0A3M9YIS8_9PEZI</name>
<dbReference type="PROSITE" id="PS50048">
    <property type="entry name" value="ZN2_CY6_FUNGAL_2"/>
    <property type="match status" value="1"/>
</dbReference>
<keyword evidence="5" id="KW-1185">Reference proteome</keyword>
<dbReference type="GO" id="GO:0009074">
    <property type="term" value="P:aromatic amino acid family catabolic process"/>
    <property type="evidence" value="ECO:0007669"/>
    <property type="project" value="TreeGrafter"/>
</dbReference>
<evidence type="ECO:0000259" key="3">
    <source>
        <dbReference type="PROSITE" id="PS50048"/>
    </source>
</evidence>
<sequence>MATYGAQAPNATSPASSSGPSLPGGSSSTAAAAGASAASGAAAPGSTQAAQHKRVYQACIPCRRRKVRCDLGSVDNPHEPPCVRCRRESKECFFSATRRKRKTEDGIDINDDIDADDYIMRNGRKRLNTNDSQHVPVDRSVYNDVPLTPGGSLGRERPLSRPDGSRLAATPSTTVSQSGSRRVGEYAAEEESNAHMENREAQDVLRTGVYGPHDALDLLYKAATDNSLPAHKRHESTASLASIQQPLPLVNPNVVGRPTPPGRRLTFSVKQEQQPIDPNLARPRDLSAEPGYASAVKAWQRFRFVRAGWFTAQEAIEYIDYYYEYLSPLTPISPPTFRNPASHLTLLTEEPILTVTLLTISSRYRKIPGTGGHCRSHAIHEQLWNYLRGMIERCLWGQEAFGGGFVSMTTGASAPGVAAAIGGEDQTSSTAPWRGMRKGSLRTLGTIESLMILTEWHPRALHFPPDEAIDELMLPSYEGGDLISTDENGNQRPSAGIGGRRIESWLEPAWRSDRMCWMLLSTANGLAYELGVFDDIEEMLRSGAISRPEYEEESYRQRANRIKRLLLIYLSQLAGRLGWTNMVPEALRKSDPAVSRKRPGGSVEGGTTPGTNPSSFSNAFNYIPDLELDDQMIHCWAGISNLMFLGNEKLFRNRRHTTDIIQSGKYTELLQEFRPLLADWYKEFERFRLPPFIRHVLTIEYEYVRIYVNSLSLQAVVERSASHAGNTVHAAQGGSFAGAAQLSPQTQNYFGKLPLGQLGGFGATDQECIREVISGCRNLLRTVVEGLLPGDYLKHAPVRTYFRIISGAMFLLKTFALGAPRSDVKMSIDLMDSTVEALRNCVVDDVHLGIRFADLLESLTSRLRTRFIQAPTLGHSGGDGRSPEPTAHGVHGHGANGEGQNWSSHANRLRDGLSAPDDIAANISATPFDVSAGNFPYPSGSASGLNPSTPAPPIDHPTVDMFDSSEWGNPGNEMWYLPPGAAFFQNMENGVAMTSEGLNVGGVDLLEYMAMDPQFPVMDGANYGA</sequence>
<evidence type="ECO:0000313" key="5">
    <source>
        <dbReference type="Proteomes" id="UP000267145"/>
    </source>
</evidence>
<feature type="region of interest" description="Disordered" evidence="2">
    <location>
        <begin position="1"/>
        <end position="49"/>
    </location>
</feature>
<feature type="region of interest" description="Disordered" evidence="2">
    <location>
        <begin position="871"/>
        <end position="910"/>
    </location>
</feature>
<dbReference type="SUPFAM" id="SSF57701">
    <property type="entry name" value="Zn2/Cys6 DNA-binding domain"/>
    <property type="match status" value="1"/>
</dbReference>
<protein>
    <recommendedName>
        <fullName evidence="3">Zn(2)-C6 fungal-type domain-containing protein</fullName>
    </recommendedName>
</protein>
<dbReference type="PROSITE" id="PS00463">
    <property type="entry name" value="ZN2_CY6_FUNGAL_1"/>
    <property type="match status" value="1"/>
</dbReference>
<organism evidence="4 5">
    <name type="scientific">Verticillium nonalfalfae</name>
    <dbReference type="NCBI Taxonomy" id="1051616"/>
    <lineage>
        <taxon>Eukaryota</taxon>
        <taxon>Fungi</taxon>
        <taxon>Dikarya</taxon>
        <taxon>Ascomycota</taxon>
        <taxon>Pezizomycotina</taxon>
        <taxon>Sordariomycetes</taxon>
        <taxon>Hypocreomycetidae</taxon>
        <taxon>Glomerellales</taxon>
        <taxon>Plectosphaerellaceae</taxon>
        <taxon>Verticillium</taxon>
    </lineage>
</organism>
<evidence type="ECO:0000256" key="1">
    <source>
        <dbReference type="ARBA" id="ARBA00023242"/>
    </source>
</evidence>
<gene>
    <name evidence="4" type="ORF">D7B24_001873</name>
</gene>
<dbReference type="FunFam" id="4.10.240.10:FF:000012">
    <property type="entry name" value="C6 transcription factor"/>
    <property type="match status" value="1"/>
</dbReference>